<dbReference type="EMBL" id="MW394391">
    <property type="protein sequence ID" value="QQV92215.1"/>
    <property type="molecule type" value="Genomic_DNA"/>
</dbReference>
<evidence type="ECO:0000313" key="2">
    <source>
        <dbReference type="EMBL" id="QQV92215.1"/>
    </source>
</evidence>
<name>A0A7U0J6C7_9CAUD</name>
<dbReference type="Proteomes" id="UP000596381">
    <property type="component" value="Segment"/>
</dbReference>
<keyword evidence="1" id="KW-0812">Transmembrane</keyword>
<keyword evidence="1" id="KW-0472">Membrane</keyword>
<sequence length="142" mass="15988">MAKNKRGPSGPQFYYIERKFFRVIEHPEARGSWIVVNINGTPISSNELPLCYPGNNGKMVDALGCHELFAYHFKEGAEKEANRLNERVIAGFEIGFGNTRWNQAKAVFNQNPVLQVVAGMLSAGFLFSVGFLIHQGITVWWK</sequence>
<organism evidence="2 3">
    <name type="scientific">Klebsiella phage vB_KpM_FBKp24</name>
    <dbReference type="NCBI Taxonomy" id="2801834"/>
    <lineage>
        <taxon>Viruses</taxon>
        <taxon>Duplodnaviria</taxon>
        <taxon>Heunggongvirae</taxon>
        <taxon>Uroviricota</taxon>
        <taxon>Caudoviricetes</taxon>
        <taxon>Chimalliviridae</taxon>
        <taxon>Maaswegvirus</taxon>
        <taxon>Maaswegvirus Kp24</taxon>
    </lineage>
</organism>
<gene>
    <name evidence="2" type="ORF">vBKpMFBKp24_292</name>
</gene>
<keyword evidence="1" id="KW-1133">Transmembrane helix</keyword>
<evidence type="ECO:0000313" key="3">
    <source>
        <dbReference type="Proteomes" id="UP000596381"/>
    </source>
</evidence>
<proteinExistence type="predicted"/>
<keyword evidence="3" id="KW-1185">Reference proteome</keyword>
<evidence type="ECO:0000256" key="1">
    <source>
        <dbReference type="SAM" id="Phobius"/>
    </source>
</evidence>
<reference evidence="2 3" key="1">
    <citation type="submission" date="2020-12" db="EMBL/GenBank/DDBJ databases">
        <title>Genomic characterization of four novel bacteriophages infecting Klebsiella pneumoniae.</title>
        <authorList>
            <person name="Estrada Bonilla B."/>
            <person name="Costa A.R."/>
            <person name="van Rossum T."/>
            <person name="Hagedoorn S."/>
            <person name="Wallinga H."/>
            <person name="Xiao M."/>
            <person name="Song W."/>
            <person name="Haas P.-J."/>
            <person name="Nobrega F.L."/>
            <person name="Brouns S.J.J."/>
        </authorList>
    </citation>
    <scope>NUCLEOTIDE SEQUENCE [LARGE SCALE GENOMIC DNA]</scope>
</reference>
<accession>A0A7U0J6C7</accession>
<feature type="transmembrane region" description="Helical" evidence="1">
    <location>
        <begin position="113"/>
        <end position="133"/>
    </location>
</feature>
<protein>
    <submittedName>
        <fullName evidence="2">Uncharacterized protein</fullName>
    </submittedName>
</protein>